<reference evidence="3 4" key="1">
    <citation type="submission" date="2016-01" db="EMBL/GenBank/DDBJ databases">
        <title>Mycobacterium immunogenum strain CD11_6 genome sequencing and assembly.</title>
        <authorList>
            <person name="Kaur G."/>
            <person name="Nair G.R."/>
            <person name="Mayilraj S."/>
        </authorList>
    </citation>
    <scope>NUCLEOTIDE SEQUENCE [LARGE SCALE GENOMIC DNA]</scope>
    <source>
        <strain evidence="3 4">CD11-6</strain>
    </source>
</reference>
<gene>
    <name evidence="3" type="ORF">AWB85_08805</name>
</gene>
<dbReference type="InterPro" id="IPR004378">
    <property type="entry name" value="F420H2_quin_Rdtase"/>
</dbReference>
<dbReference type="RefSeq" id="WP_064631250.1">
    <property type="nucleotide sequence ID" value="NZ_LQYE01000027.1"/>
</dbReference>
<evidence type="ECO:0000313" key="3">
    <source>
        <dbReference type="EMBL" id="OAT68234.1"/>
    </source>
</evidence>
<comment type="caution">
    <text evidence="3">The sequence shown here is derived from an EMBL/GenBank/DDBJ whole genome shotgun (WGS) entry which is preliminary data.</text>
</comment>
<dbReference type="Pfam" id="PF04075">
    <property type="entry name" value="F420H2_quin_red"/>
    <property type="match status" value="1"/>
</dbReference>
<dbReference type="Proteomes" id="UP000186919">
    <property type="component" value="Unassembled WGS sequence"/>
</dbReference>
<comment type="catalytic activity">
    <reaction evidence="2">
        <text>oxidized coenzyme F420-(gamma-L-Glu)(n) + a quinol + H(+) = reduced coenzyme F420-(gamma-L-Glu)(n) + a quinone</text>
        <dbReference type="Rhea" id="RHEA:39663"/>
        <dbReference type="Rhea" id="RHEA-COMP:12939"/>
        <dbReference type="Rhea" id="RHEA-COMP:14378"/>
        <dbReference type="ChEBI" id="CHEBI:15378"/>
        <dbReference type="ChEBI" id="CHEBI:24646"/>
        <dbReference type="ChEBI" id="CHEBI:132124"/>
        <dbReference type="ChEBI" id="CHEBI:133980"/>
        <dbReference type="ChEBI" id="CHEBI:139511"/>
    </reaction>
</comment>
<evidence type="ECO:0000313" key="4">
    <source>
        <dbReference type="Proteomes" id="UP000186919"/>
    </source>
</evidence>
<dbReference type="InterPro" id="IPR012349">
    <property type="entry name" value="Split_barrel_FMN-bd"/>
</dbReference>
<protein>
    <submittedName>
        <fullName evidence="3">Nitroreductase</fullName>
    </submittedName>
</protein>
<dbReference type="NCBIfam" id="TIGR00026">
    <property type="entry name" value="hi_GC_TIGR00026"/>
    <property type="match status" value="1"/>
</dbReference>
<organism evidence="3 4">
    <name type="scientific">Mycobacteroides immunogenum</name>
    <dbReference type="NCBI Taxonomy" id="83262"/>
    <lineage>
        <taxon>Bacteria</taxon>
        <taxon>Bacillati</taxon>
        <taxon>Actinomycetota</taxon>
        <taxon>Actinomycetes</taxon>
        <taxon>Mycobacteriales</taxon>
        <taxon>Mycobacteriaceae</taxon>
        <taxon>Mycobacteroides</taxon>
    </lineage>
</organism>
<accession>A0A179V921</accession>
<dbReference type="GO" id="GO:0016491">
    <property type="term" value="F:oxidoreductase activity"/>
    <property type="evidence" value="ECO:0007669"/>
    <property type="project" value="InterPro"/>
</dbReference>
<dbReference type="PANTHER" id="PTHR39428">
    <property type="entry name" value="F420H(2)-DEPENDENT QUINONE REDUCTASE RV1261C"/>
    <property type="match status" value="1"/>
</dbReference>
<dbReference type="GO" id="GO:0005886">
    <property type="term" value="C:plasma membrane"/>
    <property type="evidence" value="ECO:0007669"/>
    <property type="project" value="TreeGrafter"/>
</dbReference>
<dbReference type="EMBL" id="LQYE01000027">
    <property type="protein sequence ID" value="OAT68234.1"/>
    <property type="molecule type" value="Genomic_DNA"/>
</dbReference>
<comment type="similarity">
    <text evidence="1">Belongs to the F420H(2)-dependent quinone reductase family.</text>
</comment>
<evidence type="ECO:0000256" key="2">
    <source>
        <dbReference type="ARBA" id="ARBA00049106"/>
    </source>
</evidence>
<proteinExistence type="inferred from homology"/>
<sequence length="148" mass="16410">MLGREPDAFIGLIAKIMEKTHRAARNMSGGRLGDKAFGMQSLELHTIGRKSGNRHSTMLTAPIYSPDRVVVVASKGGSSFHPDWYKNLVANPTVEIVVRGQTRRYTAHTATAEEKAQLWPVITKVYPGYEGYQRNTDREIPLVVCTPA</sequence>
<name>A0A179V921_9MYCO</name>
<dbReference type="GO" id="GO:0070967">
    <property type="term" value="F:coenzyme F420 binding"/>
    <property type="evidence" value="ECO:0007669"/>
    <property type="project" value="TreeGrafter"/>
</dbReference>
<dbReference type="Gene3D" id="2.30.110.10">
    <property type="entry name" value="Electron Transport, Fmn-binding Protein, Chain A"/>
    <property type="match status" value="1"/>
</dbReference>
<dbReference type="PANTHER" id="PTHR39428:SF3">
    <property type="entry name" value="DEAZAFLAVIN-DEPENDENT NITROREDUCTASE"/>
    <property type="match status" value="1"/>
</dbReference>
<dbReference type="AlphaFoldDB" id="A0A179V921"/>
<evidence type="ECO:0000256" key="1">
    <source>
        <dbReference type="ARBA" id="ARBA00008710"/>
    </source>
</evidence>